<keyword evidence="2" id="KW-0521">NADP</keyword>
<dbReference type="SUPFAM" id="SSF51735">
    <property type="entry name" value="NAD(P)-binding Rossmann-fold domains"/>
    <property type="match status" value="1"/>
</dbReference>
<dbReference type="InterPro" id="IPR051737">
    <property type="entry name" value="L-xylulose/Carbonyl_redctase"/>
</dbReference>
<feature type="domain" description="Ketoreductase" evidence="3">
    <location>
        <begin position="7"/>
        <end position="178"/>
    </location>
</feature>
<dbReference type="RefSeq" id="WP_039188547.1">
    <property type="nucleotide sequence ID" value="NZ_JRFJ01000001.1"/>
</dbReference>
<evidence type="ECO:0000313" key="5">
    <source>
        <dbReference type="Proteomes" id="UP000030826"/>
    </source>
</evidence>
<evidence type="ECO:0000256" key="2">
    <source>
        <dbReference type="ARBA" id="ARBA00022857"/>
    </source>
</evidence>
<dbReference type="InterPro" id="IPR057326">
    <property type="entry name" value="KR_dom"/>
</dbReference>
<sequence>MSELTGRRILVTGAGKGIGRATVRLLAGKGARVIAVGRTRADLESLAAETGCETVEADLADADAVDGLIAQAGHVEDLVNCAGTTTLEPASEFSRMTFEEIMAVNVRAPMALARDFARKAIDRGGGGGIVNVSSIASTVGIRDHLVYCASKGALDAATRVMALEYGPHGIRANAVNPVVTLTPMAVKAWSDADKARPMLQRIPMGRFVEPVEVAEAIAFLLGPAAAMLNGICLPVDGGFTAV</sequence>
<dbReference type="OrthoDB" id="7255009at2"/>
<dbReference type="EMBL" id="JRFJ01000001">
    <property type="protein sequence ID" value="KHJ55585.1"/>
    <property type="molecule type" value="Genomic_DNA"/>
</dbReference>
<comment type="caution">
    <text evidence="4">The sequence shown here is derived from an EMBL/GenBank/DDBJ whole genome shotgun (WGS) entry which is preliminary data.</text>
</comment>
<comment type="similarity">
    <text evidence="1">Belongs to the short-chain dehydrogenases/reductases (SDR) family.</text>
</comment>
<accession>A0A0B1Q9S2</accession>
<dbReference type="PANTHER" id="PTHR44252:SF3">
    <property type="entry name" value="D-ERYTHRULOSE REDUCTASE-RELATED"/>
    <property type="match status" value="1"/>
</dbReference>
<dbReference type="Proteomes" id="UP000030826">
    <property type="component" value="Unassembled WGS sequence"/>
</dbReference>
<evidence type="ECO:0000313" key="4">
    <source>
        <dbReference type="EMBL" id="KHJ55585.1"/>
    </source>
</evidence>
<dbReference type="GO" id="GO:0005997">
    <property type="term" value="P:xylulose metabolic process"/>
    <property type="evidence" value="ECO:0007669"/>
    <property type="project" value="TreeGrafter"/>
</dbReference>
<dbReference type="GO" id="GO:0050038">
    <property type="term" value="F:L-xylulose reductase (NADPH) activity"/>
    <property type="evidence" value="ECO:0007669"/>
    <property type="project" value="TreeGrafter"/>
</dbReference>
<protein>
    <submittedName>
        <fullName evidence="4">Short-chain dehydrogenase</fullName>
    </submittedName>
</protein>
<dbReference type="GO" id="GO:0004090">
    <property type="term" value="F:carbonyl reductase (NADPH) activity"/>
    <property type="evidence" value="ECO:0007669"/>
    <property type="project" value="TreeGrafter"/>
</dbReference>
<evidence type="ECO:0000259" key="3">
    <source>
        <dbReference type="SMART" id="SM00822"/>
    </source>
</evidence>
<dbReference type="Gene3D" id="3.40.50.720">
    <property type="entry name" value="NAD(P)-binding Rossmann-like Domain"/>
    <property type="match status" value="1"/>
</dbReference>
<dbReference type="PANTHER" id="PTHR44252">
    <property type="entry name" value="D-ERYTHRULOSE REDUCTASE"/>
    <property type="match status" value="1"/>
</dbReference>
<name>A0A0B1Q9S2_9HYPH</name>
<dbReference type="STRING" id="370622.LA66_02735"/>
<dbReference type="Pfam" id="PF13561">
    <property type="entry name" value="adh_short_C2"/>
    <property type="match status" value="1"/>
</dbReference>
<dbReference type="AlphaFoldDB" id="A0A0B1Q9S2"/>
<evidence type="ECO:0000256" key="1">
    <source>
        <dbReference type="ARBA" id="ARBA00006484"/>
    </source>
</evidence>
<organism evidence="4 5">
    <name type="scientific">Aureimonas altamirensis</name>
    <dbReference type="NCBI Taxonomy" id="370622"/>
    <lineage>
        <taxon>Bacteria</taxon>
        <taxon>Pseudomonadati</taxon>
        <taxon>Pseudomonadota</taxon>
        <taxon>Alphaproteobacteria</taxon>
        <taxon>Hyphomicrobiales</taxon>
        <taxon>Aurantimonadaceae</taxon>
        <taxon>Aureimonas</taxon>
    </lineage>
</organism>
<reference evidence="4 5" key="1">
    <citation type="submission" date="2014-09" db="EMBL/GenBank/DDBJ databases">
        <title>Isolation and characterization of Aurantimonas altamirensis ON-56566 from clinical sample following a dog bite.</title>
        <authorList>
            <person name="Eshaghi A."/>
            <person name="Li A."/>
            <person name="Shahinas D."/>
            <person name="Bahn P."/>
            <person name="Kus J.V."/>
            <person name="Patel S.N."/>
        </authorList>
    </citation>
    <scope>NUCLEOTIDE SEQUENCE [LARGE SCALE GENOMIC DNA]</scope>
    <source>
        <strain evidence="4 5">ON-56566</strain>
    </source>
</reference>
<dbReference type="PRINTS" id="PR00081">
    <property type="entry name" value="GDHRDH"/>
</dbReference>
<dbReference type="SMART" id="SM00822">
    <property type="entry name" value="PKS_KR"/>
    <property type="match status" value="1"/>
</dbReference>
<proteinExistence type="inferred from homology"/>
<dbReference type="PRINTS" id="PR00080">
    <property type="entry name" value="SDRFAMILY"/>
</dbReference>
<dbReference type="InterPro" id="IPR036291">
    <property type="entry name" value="NAD(P)-bd_dom_sf"/>
</dbReference>
<dbReference type="GO" id="GO:0006006">
    <property type="term" value="P:glucose metabolic process"/>
    <property type="evidence" value="ECO:0007669"/>
    <property type="project" value="TreeGrafter"/>
</dbReference>
<dbReference type="FunFam" id="3.40.50.720:FF:000084">
    <property type="entry name" value="Short-chain dehydrogenase reductase"/>
    <property type="match status" value="1"/>
</dbReference>
<gene>
    <name evidence="4" type="ORF">LA66_02735</name>
</gene>
<dbReference type="InterPro" id="IPR002347">
    <property type="entry name" value="SDR_fam"/>
</dbReference>